<keyword evidence="1" id="KW-0175">Coiled coil</keyword>
<dbReference type="RefSeq" id="WP_067260084.1">
    <property type="nucleotide sequence ID" value="NZ_LWMW01000118.1"/>
</dbReference>
<dbReference type="InterPro" id="IPR013321">
    <property type="entry name" value="Arc_rbn_hlx_hlx"/>
</dbReference>
<sequence length="122" mass="14199">MGNKEKNNIEKNININKKMINNIKEKLKDLDDDSLNNLNKSLEDNKALKENFKGLSSEQIEQKMETLEQWEEKINKKQINLKLTETQLTGLEKLSTKMGGVSKSNLIRIAITEYLMKYKELL</sequence>
<comment type="caution">
    <text evidence="3">The sequence shown here is derived from an EMBL/GenBank/DDBJ whole genome shotgun (WGS) entry which is preliminary data.</text>
</comment>
<accession>A0A166DC91</accession>
<evidence type="ECO:0000313" key="3">
    <source>
        <dbReference type="EMBL" id="KZX15434.1"/>
    </source>
</evidence>
<dbReference type="EMBL" id="LWMW01000118">
    <property type="protein sequence ID" value="KZX15434.1"/>
    <property type="molecule type" value="Genomic_DNA"/>
</dbReference>
<organism evidence="3 4">
    <name type="scientific">Methanobrevibacter cuticularis</name>
    <dbReference type="NCBI Taxonomy" id="47311"/>
    <lineage>
        <taxon>Archaea</taxon>
        <taxon>Methanobacteriati</taxon>
        <taxon>Methanobacteriota</taxon>
        <taxon>Methanomada group</taxon>
        <taxon>Methanobacteria</taxon>
        <taxon>Methanobacteriales</taxon>
        <taxon>Methanobacteriaceae</taxon>
        <taxon>Methanobrevibacter</taxon>
    </lineage>
</organism>
<protein>
    <recommendedName>
        <fullName evidence="2">Ribbon-helix-helix protein CopG domain-containing protein</fullName>
    </recommendedName>
</protein>
<dbReference type="AlphaFoldDB" id="A0A166DC91"/>
<evidence type="ECO:0000259" key="2">
    <source>
        <dbReference type="Pfam" id="PF01402"/>
    </source>
</evidence>
<reference evidence="3 4" key="1">
    <citation type="submission" date="2016-04" db="EMBL/GenBank/DDBJ databases">
        <title>Genome sequence of Methanobrevibacter cuticularis DSM 11139.</title>
        <authorList>
            <person name="Poehlein A."/>
            <person name="Seedorf H."/>
            <person name="Daniel R."/>
        </authorList>
    </citation>
    <scope>NUCLEOTIDE SEQUENCE [LARGE SCALE GENOMIC DNA]</scope>
    <source>
        <strain evidence="3 4">DSM 11139</strain>
    </source>
</reference>
<dbReference type="Proteomes" id="UP000077275">
    <property type="component" value="Unassembled WGS sequence"/>
</dbReference>
<name>A0A166DC91_9EURY</name>
<dbReference type="PATRIC" id="fig|47311.3.peg.1656"/>
<dbReference type="InterPro" id="IPR002145">
    <property type="entry name" value="CopG"/>
</dbReference>
<dbReference type="GO" id="GO:0006355">
    <property type="term" value="P:regulation of DNA-templated transcription"/>
    <property type="evidence" value="ECO:0007669"/>
    <property type="project" value="InterPro"/>
</dbReference>
<evidence type="ECO:0000313" key="4">
    <source>
        <dbReference type="Proteomes" id="UP000077275"/>
    </source>
</evidence>
<dbReference type="InterPro" id="IPR010985">
    <property type="entry name" value="Ribbon_hlx_hlx"/>
</dbReference>
<proteinExistence type="predicted"/>
<dbReference type="Gene3D" id="1.10.1220.10">
    <property type="entry name" value="Met repressor-like"/>
    <property type="match status" value="1"/>
</dbReference>
<feature type="domain" description="Ribbon-helix-helix protein CopG" evidence="2">
    <location>
        <begin position="77"/>
        <end position="116"/>
    </location>
</feature>
<gene>
    <name evidence="3" type="ORF">MBCUT_15200</name>
</gene>
<dbReference type="Pfam" id="PF01402">
    <property type="entry name" value="RHH_1"/>
    <property type="match status" value="1"/>
</dbReference>
<dbReference type="SUPFAM" id="SSF47598">
    <property type="entry name" value="Ribbon-helix-helix"/>
    <property type="match status" value="1"/>
</dbReference>
<feature type="coiled-coil region" evidence="1">
    <location>
        <begin position="6"/>
        <end position="87"/>
    </location>
</feature>
<evidence type="ECO:0000256" key="1">
    <source>
        <dbReference type="SAM" id="Coils"/>
    </source>
</evidence>
<keyword evidence="4" id="KW-1185">Reference proteome</keyword>